<dbReference type="InterPro" id="IPR050416">
    <property type="entry name" value="FAD-linked_Oxidoreductase"/>
</dbReference>
<accession>A0A6A6TU79</accession>
<dbReference type="PANTHER" id="PTHR42973">
    <property type="entry name" value="BINDING OXIDOREDUCTASE, PUTATIVE (AFU_ORTHOLOGUE AFUA_1G17690)-RELATED"/>
    <property type="match status" value="1"/>
</dbReference>
<dbReference type="PANTHER" id="PTHR42973:SF28">
    <property type="entry name" value="FAD-BINDING PCMH-TYPE DOMAIN-CONTAINING PROTEIN"/>
    <property type="match status" value="1"/>
</dbReference>
<evidence type="ECO:0000313" key="8">
    <source>
        <dbReference type="EMBL" id="KAF2662174.1"/>
    </source>
</evidence>
<dbReference type="EMBL" id="MU004290">
    <property type="protein sequence ID" value="KAF2662174.1"/>
    <property type="molecule type" value="Genomic_DNA"/>
</dbReference>
<organism evidence="8 9">
    <name type="scientific">Lophiostoma macrostomum CBS 122681</name>
    <dbReference type="NCBI Taxonomy" id="1314788"/>
    <lineage>
        <taxon>Eukaryota</taxon>
        <taxon>Fungi</taxon>
        <taxon>Dikarya</taxon>
        <taxon>Ascomycota</taxon>
        <taxon>Pezizomycotina</taxon>
        <taxon>Dothideomycetes</taxon>
        <taxon>Pleosporomycetidae</taxon>
        <taxon>Pleosporales</taxon>
        <taxon>Lophiostomataceae</taxon>
        <taxon>Lophiostoma</taxon>
    </lineage>
</organism>
<evidence type="ECO:0000256" key="5">
    <source>
        <dbReference type="SAM" id="MobiDB-lite"/>
    </source>
</evidence>
<dbReference type="GO" id="GO:0071949">
    <property type="term" value="F:FAD binding"/>
    <property type="evidence" value="ECO:0007669"/>
    <property type="project" value="InterPro"/>
</dbReference>
<evidence type="ECO:0000259" key="7">
    <source>
        <dbReference type="PROSITE" id="PS51387"/>
    </source>
</evidence>
<dbReference type="InterPro" id="IPR036318">
    <property type="entry name" value="FAD-bd_PCMH-like_sf"/>
</dbReference>
<keyword evidence="6" id="KW-0732">Signal</keyword>
<name>A0A6A6TU79_9PLEO</name>
<dbReference type="Proteomes" id="UP000799324">
    <property type="component" value="Unassembled WGS sequence"/>
</dbReference>
<evidence type="ECO:0000256" key="4">
    <source>
        <dbReference type="ARBA" id="ARBA00023002"/>
    </source>
</evidence>
<dbReference type="InterPro" id="IPR016166">
    <property type="entry name" value="FAD-bd_PCMH"/>
</dbReference>
<dbReference type="OrthoDB" id="2151789at2759"/>
<evidence type="ECO:0000256" key="2">
    <source>
        <dbReference type="ARBA" id="ARBA00022630"/>
    </source>
</evidence>
<feature type="signal peptide" evidence="6">
    <location>
        <begin position="1"/>
        <end position="19"/>
    </location>
</feature>
<evidence type="ECO:0000256" key="3">
    <source>
        <dbReference type="ARBA" id="ARBA00022827"/>
    </source>
</evidence>
<keyword evidence="3" id="KW-0274">FAD</keyword>
<dbReference type="Pfam" id="PF01565">
    <property type="entry name" value="FAD_binding_4"/>
    <property type="match status" value="1"/>
</dbReference>
<dbReference type="InterPro" id="IPR006094">
    <property type="entry name" value="Oxid_FAD_bind_N"/>
</dbReference>
<keyword evidence="2" id="KW-0285">Flavoprotein</keyword>
<keyword evidence="4" id="KW-0560">Oxidoreductase</keyword>
<dbReference type="Gene3D" id="3.30.465.10">
    <property type="match status" value="1"/>
</dbReference>
<dbReference type="SUPFAM" id="SSF56176">
    <property type="entry name" value="FAD-binding/transporter-associated domain-like"/>
    <property type="match status" value="1"/>
</dbReference>
<dbReference type="AlphaFoldDB" id="A0A6A6TU79"/>
<evidence type="ECO:0000256" key="1">
    <source>
        <dbReference type="ARBA" id="ARBA00005466"/>
    </source>
</evidence>
<protein>
    <submittedName>
        <fullName evidence="8">FAD-binding domain-containing protein</fullName>
    </submittedName>
</protein>
<feature type="chain" id="PRO_5025418148" evidence="6">
    <location>
        <begin position="20"/>
        <end position="514"/>
    </location>
</feature>
<reference evidence="8" key="1">
    <citation type="journal article" date="2020" name="Stud. Mycol.">
        <title>101 Dothideomycetes genomes: a test case for predicting lifestyles and emergence of pathogens.</title>
        <authorList>
            <person name="Haridas S."/>
            <person name="Albert R."/>
            <person name="Binder M."/>
            <person name="Bloem J."/>
            <person name="Labutti K."/>
            <person name="Salamov A."/>
            <person name="Andreopoulos B."/>
            <person name="Baker S."/>
            <person name="Barry K."/>
            <person name="Bills G."/>
            <person name="Bluhm B."/>
            <person name="Cannon C."/>
            <person name="Castanera R."/>
            <person name="Culley D."/>
            <person name="Daum C."/>
            <person name="Ezra D."/>
            <person name="Gonzalez J."/>
            <person name="Henrissat B."/>
            <person name="Kuo A."/>
            <person name="Liang C."/>
            <person name="Lipzen A."/>
            <person name="Lutzoni F."/>
            <person name="Magnuson J."/>
            <person name="Mondo S."/>
            <person name="Nolan M."/>
            <person name="Ohm R."/>
            <person name="Pangilinan J."/>
            <person name="Park H.-J."/>
            <person name="Ramirez L."/>
            <person name="Alfaro M."/>
            <person name="Sun H."/>
            <person name="Tritt A."/>
            <person name="Yoshinaga Y."/>
            <person name="Zwiers L.-H."/>
            <person name="Turgeon B."/>
            <person name="Goodwin S."/>
            <person name="Spatafora J."/>
            <person name="Crous P."/>
            <person name="Grigoriev I."/>
        </authorList>
    </citation>
    <scope>NUCLEOTIDE SEQUENCE</scope>
    <source>
        <strain evidence="8">CBS 122681</strain>
    </source>
</reference>
<dbReference type="InterPro" id="IPR016169">
    <property type="entry name" value="FAD-bd_PCMH_sub2"/>
</dbReference>
<keyword evidence="9" id="KW-1185">Reference proteome</keyword>
<dbReference type="PROSITE" id="PS51387">
    <property type="entry name" value="FAD_PCMH"/>
    <property type="match status" value="1"/>
</dbReference>
<gene>
    <name evidence="8" type="ORF">K491DRAFT_585676</name>
</gene>
<evidence type="ECO:0000256" key="6">
    <source>
        <dbReference type="SAM" id="SignalP"/>
    </source>
</evidence>
<comment type="similarity">
    <text evidence="1">Belongs to the oxygen-dependent FAD-linked oxidoreductase family.</text>
</comment>
<evidence type="ECO:0000313" key="9">
    <source>
        <dbReference type="Proteomes" id="UP000799324"/>
    </source>
</evidence>
<sequence length="514" mass="55615">MFPSISFLVLSFLYTSISATNNTTASTCAALEASLPEDVFLPESNTYNASISSYPFIQLRLHPTCLIRPNSTADVVTAVGILKGSRTKFAVRGGGHNANRGFNNIEDGVTIDMRSLNGVEVESGVVKVGAGAIWQEVYDVVEKYNVTVMGGRIGVVGVAGFLTGGGISFFSPELGWSCDYVVNFEVVLANSTVVNANATSNPDLFAALKGGQNNFGIITRFDLKSFPVTPLWGGRIAFAPTADTALLEGFTQFKLGEYDPYAAGWVTNRYNGTSRSYAPTSILWYTKPDLKPGALEHMTNVTPQVMNGMTTAYPSAFARNASMVVKTSNLNTIWATTTFHISPTIIHSIHSKWKSVIPSLCESYAYANIASELTFQSLAPPPKDGAAVNSLGFDATSHPEKDLVFLQIIFYFSDSAAFPGLNNALKDFITMFDEIADGEGVGHDFVYLNFAAAFQDPLQAYGKVDFSGLARTARRYDPWGLFQRQLVGGFKVSKNDHGHGNGNETFGQGPWEHS</sequence>
<feature type="region of interest" description="Disordered" evidence="5">
    <location>
        <begin position="493"/>
        <end position="514"/>
    </location>
</feature>
<dbReference type="GO" id="GO:0016491">
    <property type="term" value="F:oxidoreductase activity"/>
    <property type="evidence" value="ECO:0007669"/>
    <property type="project" value="UniProtKB-KW"/>
</dbReference>
<feature type="domain" description="FAD-binding PCMH-type" evidence="7">
    <location>
        <begin position="59"/>
        <end position="228"/>
    </location>
</feature>
<proteinExistence type="inferred from homology"/>